<dbReference type="OrthoDB" id="32625at2"/>
<proteinExistence type="inferred from homology"/>
<organism evidence="10 11">
    <name type="scientific">Enterovirga rhinocerotis</name>
    <dbReference type="NCBI Taxonomy" id="1339210"/>
    <lineage>
        <taxon>Bacteria</taxon>
        <taxon>Pseudomonadati</taxon>
        <taxon>Pseudomonadota</taxon>
        <taxon>Alphaproteobacteria</taxon>
        <taxon>Hyphomicrobiales</taxon>
        <taxon>Methylobacteriaceae</taxon>
        <taxon>Enterovirga</taxon>
    </lineage>
</organism>
<dbReference type="HAMAP" id="MF_00265">
    <property type="entry name" value="VapC_Nob1"/>
    <property type="match status" value="1"/>
</dbReference>
<keyword evidence="3 8" id="KW-0540">Nuclease</keyword>
<name>A0A4R7C817_9HYPH</name>
<keyword evidence="4 8" id="KW-0479">Metal-binding</keyword>
<evidence type="ECO:0000256" key="3">
    <source>
        <dbReference type="ARBA" id="ARBA00022722"/>
    </source>
</evidence>
<keyword evidence="11" id="KW-1185">Reference proteome</keyword>
<evidence type="ECO:0000256" key="7">
    <source>
        <dbReference type="ARBA" id="ARBA00038093"/>
    </source>
</evidence>
<dbReference type="GO" id="GO:0004540">
    <property type="term" value="F:RNA nuclease activity"/>
    <property type="evidence" value="ECO:0007669"/>
    <property type="project" value="InterPro"/>
</dbReference>
<dbReference type="InterPro" id="IPR029060">
    <property type="entry name" value="PIN-like_dom_sf"/>
</dbReference>
<accession>A0A4R7C817</accession>
<evidence type="ECO:0000256" key="1">
    <source>
        <dbReference type="ARBA" id="ARBA00001946"/>
    </source>
</evidence>
<dbReference type="Gene3D" id="3.40.50.1010">
    <property type="entry name" value="5'-nuclease"/>
    <property type="match status" value="1"/>
</dbReference>
<dbReference type="PANTHER" id="PTHR33653">
    <property type="entry name" value="RIBONUCLEASE VAPC2"/>
    <property type="match status" value="1"/>
</dbReference>
<dbReference type="InterPro" id="IPR002716">
    <property type="entry name" value="PIN_dom"/>
</dbReference>
<evidence type="ECO:0000256" key="2">
    <source>
        <dbReference type="ARBA" id="ARBA00022649"/>
    </source>
</evidence>
<evidence type="ECO:0000313" key="10">
    <source>
        <dbReference type="EMBL" id="TDR93405.1"/>
    </source>
</evidence>
<evidence type="ECO:0000313" key="11">
    <source>
        <dbReference type="Proteomes" id="UP000295122"/>
    </source>
</evidence>
<feature type="binding site" evidence="8">
    <location>
        <position position="100"/>
    </location>
    <ligand>
        <name>Mg(2+)</name>
        <dbReference type="ChEBI" id="CHEBI:18420"/>
    </ligand>
</feature>
<keyword evidence="5 8" id="KW-0378">Hydrolase</keyword>
<protein>
    <recommendedName>
        <fullName evidence="8">Ribonuclease VapC</fullName>
        <shortName evidence="8">RNase VapC</shortName>
        <ecNumber evidence="8">3.1.-.-</ecNumber>
    </recommendedName>
    <alternativeName>
        <fullName evidence="8">Toxin VapC</fullName>
    </alternativeName>
</protein>
<keyword evidence="8" id="KW-0800">Toxin</keyword>
<sequence>MIVVDTSALVAIAFEEPDGDRFSDAIIENGAFVGTPVLVETSLVLRSRMAEEGDLFLDGMLAMGELVVEPFTASMYLAAREAFARYGRGSGHPARLNFGDCLSYAVAKVLSRPLLFKGEDFPHTDIVPALSR</sequence>
<evidence type="ECO:0000259" key="9">
    <source>
        <dbReference type="Pfam" id="PF01850"/>
    </source>
</evidence>
<dbReference type="InterPro" id="IPR050556">
    <property type="entry name" value="Type_II_TA_system_RNase"/>
</dbReference>
<evidence type="ECO:0000256" key="5">
    <source>
        <dbReference type="ARBA" id="ARBA00022801"/>
    </source>
</evidence>
<gene>
    <name evidence="8" type="primary">vapC</name>
    <name evidence="10" type="ORF">EV668_0666</name>
</gene>
<dbReference type="EC" id="3.1.-.-" evidence="8"/>
<dbReference type="Pfam" id="PF01850">
    <property type="entry name" value="PIN"/>
    <property type="match status" value="1"/>
</dbReference>
<keyword evidence="6 8" id="KW-0460">Magnesium</keyword>
<feature type="domain" description="PIN" evidence="9">
    <location>
        <begin position="2"/>
        <end position="125"/>
    </location>
</feature>
<dbReference type="GO" id="GO:0000287">
    <property type="term" value="F:magnesium ion binding"/>
    <property type="evidence" value="ECO:0007669"/>
    <property type="project" value="UniProtKB-UniRule"/>
</dbReference>
<dbReference type="InterPro" id="IPR022907">
    <property type="entry name" value="VapC_family"/>
</dbReference>
<feature type="binding site" evidence="8">
    <location>
        <position position="5"/>
    </location>
    <ligand>
        <name>Mg(2+)</name>
        <dbReference type="ChEBI" id="CHEBI:18420"/>
    </ligand>
</feature>
<comment type="caution">
    <text evidence="10">The sequence shown here is derived from an EMBL/GenBank/DDBJ whole genome shotgun (WGS) entry which is preliminary data.</text>
</comment>
<keyword evidence="2 8" id="KW-1277">Toxin-antitoxin system</keyword>
<comment type="cofactor">
    <cofactor evidence="1 8">
        <name>Mg(2+)</name>
        <dbReference type="ChEBI" id="CHEBI:18420"/>
    </cofactor>
</comment>
<reference evidence="10 11" key="1">
    <citation type="submission" date="2019-03" db="EMBL/GenBank/DDBJ databases">
        <title>Genomic Encyclopedia of Type Strains, Phase IV (KMG-IV): sequencing the most valuable type-strain genomes for metagenomic binning, comparative biology and taxonomic classification.</title>
        <authorList>
            <person name="Goeker M."/>
        </authorList>
    </citation>
    <scope>NUCLEOTIDE SEQUENCE [LARGE SCALE GENOMIC DNA]</scope>
    <source>
        <strain evidence="10 11">DSM 25903</strain>
    </source>
</reference>
<dbReference type="GO" id="GO:0090729">
    <property type="term" value="F:toxin activity"/>
    <property type="evidence" value="ECO:0007669"/>
    <property type="project" value="UniProtKB-KW"/>
</dbReference>
<dbReference type="SUPFAM" id="SSF88723">
    <property type="entry name" value="PIN domain-like"/>
    <property type="match status" value="1"/>
</dbReference>
<dbReference type="CDD" id="cd09871">
    <property type="entry name" value="PIN_MtVapC28-VapC30-like"/>
    <property type="match status" value="1"/>
</dbReference>
<evidence type="ECO:0000256" key="4">
    <source>
        <dbReference type="ARBA" id="ARBA00022723"/>
    </source>
</evidence>
<evidence type="ECO:0000256" key="8">
    <source>
        <dbReference type="HAMAP-Rule" id="MF_00265"/>
    </source>
</evidence>
<dbReference type="Proteomes" id="UP000295122">
    <property type="component" value="Unassembled WGS sequence"/>
</dbReference>
<dbReference type="GO" id="GO:0016787">
    <property type="term" value="F:hydrolase activity"/>
    <property type="evidence" value="ECO:0007669"/>
    <property type="project" value="UniProtKB-KW"/>
</dbReference>
<dbReference type="PANTHER" id="PTHR33653:SF1">
    <property type="entry name" value="RIBONUCLEASE VAPC2"/>
    <property type="match status" value="1"/>
</dbReference>
<comment type="similarity">
    <text evidence="7 8">Belongs to the PINc/VapC protein family.</text>
</comment>
<dbReference type="RefSeq" id="WP_133768410.1">
    <property type="nucleotide sequence ID" value="NZ_SNZR01000011.1"/>
</dbReference>
<comment type="function">
    <text evidence="8">Toxic component of a toxin-antitoxin (TA) system. An RNase.</text>
</comment>
<evidence type="ECO:0000256" key="6">
    <source>
        <dbReference type="ARBA" id="ARBA00022842"/>
    </source>
</evidence>
<dbReference type="AlphaFoldDB" id="A0A4R7C817"/>
<dbReference type="EMBL" id="SNZR01000011">
    <property type="protein sequence ID" value="TDR93405.1"/>
    <property type="molecule type" value="Genomic_DNA"/>
</dbReference>